<dbReference type="Gene3D" id="3.90.550.10">
    <property type="entry name" value="Spore Coat Polysaccharide Biosynthesis Protein SpsA, Chain A"/>
    <property type="match status" value="1"/>
</dbReference>
<evidence type="ECO:0000256" key="5">
    <source>
        <dbReference type="ARBA" id="ARBA00023136"/>
    </source>
</evidence>
<dbReference type="GO" id="GO:0030213">
    <property type="term" value="P:hyaluronan biosynthetic process"/>
    <property type="evidence" value="ECO:0007669"/>
    <property type="project" value="TreeGrafter"/>
</dbReference>
<comment type="subcellular location">
    <subcellularLocation>
        <location evidence="1">Cell membrane</location>
    </subcellularLocation>
</comment>
<name>A0A852X3F5_9MICO</name>
<evidence type="ECO:0000256" key="4">
    <source>
        <dbReference type="ARBA" id="ARBA00022679"/>
    </source>
</evidence>
<dbReference type="RefSeq" id="WP_218875289.1">
    <property type="nucleotide sequence ID" value="NZ_JACBZX010000001.1"/>
</dbReference>
<proteinExistence type="predicted"/>
<keyword evidence="5 6" id="KW-0472">Membrane</keyword>
<keyword evidence="6" id="KW-1133">Transmembrane helix</keyword>
<dbReference type="AlphaFoldDB" id="A0A852X3F5"/>
<accession>A0A852X3F5</accession>
<keyword evidence="6" id="KW-0812">Transmembrane</keyword>
<dbReference type="PANTHER" id="PTHR22913">
    <property type="entry name" value="HYALURONAN SYNTHASE"/>
    <property type="match status" value="1"/>
</dbReference>
<feature type="transmembrane region" description="Helical" evidence="6">
    <location>
        <begin position="12"/>
        <end position="31"/>
    </location>
</feature>
<gene>
    <name evidence="7" type="ORF">BJY28_002065</name>
</gene>
<dbReference type="GO" id="GO:0005886">
    <property type="term" value="C:plasma membrane"/>
    <property type="evidence" value="ECO:0007669"/>
    <property type="project" value="UniProtKB-SubCell"/>
</dbReference>
<feature type="transmembrane region" description="Helical" evidence="6">
    <location>
        <begin position="361"/>
        <end position="380"/>
    </location>
</feature>
<evidence type="ECO:0000256" key="1">
    <source>
        <dbReference type="ARBA" id="ARBA00004236"/>
    </source>
</evidence>
<feature type="transmembrane region" description="Helical" evidence="6">
    <location>
        <begin position="387"/>
        <end position="409"/>
    </location>
</feature>
<dbReference type="SUPFAM" id="SSF53448">
    <property type="entry name" value="Nucleotide-diphospho-sugar transferases"/>
    <property type="match status" value="1"/>
</dbReference>
<sequence length="442" mass="49072">MPGTSRRERVTRVAAAVLTTVICLLFLWHVLLYLDGSRWRMPIALYTVVVSTYVLSRFLLGALYRPPSDAGHEPHVAIVVPAYNEGAAVARTIHACLAVDYPAEKVELVVVDDGSEDDTWERMEAAAALHPPGAVTLVDLGHNQGKRAAMAAGIRATEAEVLVFVDSDSVPSPGAVRQIVQGLADERVAAVSGITHVRNAYTNALTAMQMARYFVSFQLLKAAESVVGAVTCCSGCFSAYRRSAVMEVLDGWEHQRFLGAECTHGDDRALTNQLLRRGWRALYDSSAEAWTDAPATYRKFFRQQLRWKKSWFREGLILLTHSWRTHPVAFPFILAGTMAGLLSPLVLLLNLSQPAVTGTLPLVYLLGLFLVSMAYALYYRAMRDDGLWLYAFVGTYFYIAFCFQLWWAILRVRDASWGTRDLPGERAATRTGEQTTTEEVRA</sequence>
<dbReference type="Pfam" id="PF13641">
    <property type="entry name" value="Glyco_tranf_2_3"/>
    <property type="match status" value="1"/>
</dbReference>
<evidence type="ECO:0000256" key="3">
    <source>
        <dbReference type="ARBA" id="ARBA00022676"/>
    </source>
</evidence>
<dbReference type="PANTHER" id="PTHR22913:SF12">
    <property type="entry name" value="MANNURONAN SYNTHASE"/>
    <property type="match status" value="1"/>
</dbReference>
<dbReference type="EMBL" id="JACBZX010000001">
    <property type="protein sequence ID" value="NYG37596.1"/>
    <property type="molecule type" value="Genomic_DNA"/>
</dbReference>
<keyword evidence="3 7" id="KW-0328">Glycosyltransferase</keyword>
<organism evidence="7 8">
    <name type="scientific">Janibacter alkaliphilus</name>
    <dbReference type="NCBI Taxonomy" id="1069963"/>
    <lineage>
        <taxon>Bacteria</taxon>
        <taxon>Bacillati</taxon>
        <taxon>Actinomycetota</taxon>
        <taxon>Actinomycetes</taxon>
        <taxon>Micrococcales</taxon>
        <taxon>Intrasporangiaceae</taxon>
        <taxon>Janibacter</taxon>
    </lineage>
</organism>
<keyword evidence="2" id="KW-1003">Cell membrane</keyword>
<feature type="transmembrane region" description="Helical" evidence="6">
    <location>
        <begin position="328"/>
        <end position="349"/>
    </location>
</feature>
<dbReference type="GO" id="GO:0050501">
    <property type="term" value="F:hyaluronan synthase activity"/>
    <property type="evidence" value="ECO:0007669"/>
    <property type="project" value="UniProtKB-EC"/>
</dbReference>
<evidence type="ECO:0000313" key="8">
    <source>
        <dbReference type="Proteomes" id="UP000592181"/>
    </source>
</evidence>
<keyword evidence="4 7" id="KW-0808">Transferase</keyword>
<keyword evidence="8" id="KW-1185">Reference proteome</keyword>
<dbReference type="CDD" id="cd06423">
    <property type="entry name" value="CESA_like"/>
    <property type="match status" value="1"/>
</dbReference>
<dbReference type="InterPro" id="IPR029044">
    <property type="entry name" value="Nucleotide-diphossugar_trans"/>
</dbReference>
<protein>
    <submittedName>
        <fullName evidence="7">Hyaluronan synthase</fullName>
        <ecNumber evidence="7">2.4.1.212</ecNumber>
    </submittedName>
</protein>
<reference evidence="7 8" key="1">
    <citation type="submission" date="2020-07" db="EMBL/GenBank/DDBJ databases">
        <title>Sequencing the genomes of 1000 actinobacteria strains.</title>
        <authorList>
            <person name="Klenk H.-P."/>
        </authorList>
    </citation>
    <scope>NUCLEOTIDE SEQUENCE [LARGE SCALE GENOMIC DNA]</scope>
    <source>
        <strain evidence="7 8">DSM 24723</strain>
    </source>
</reference>
<evidence type="ECO:0000256" key="6">
    <source>
        <dbReference type="SAM" id="Phobius"/>
    </source>
</evidence>
<dbReference type="EC" id="2.4.1.212" evidence="7"/>
<feature type="transmembrane region" description="Helical" evidence="6">
    <location>
        <begin position="43"/>
        <end position="64"/>
    </location>
</feature>
<dbReference type="GO" id="GO:0085029">
    <property type="term" value="P:extracellular matrix assembly"/>
    <property type="evidence" value="ECO:0007669"/>
    <property type="project" value="TreeGrafter"/>
</dbReference>
<dbReference type="Proteomes" id="UP000592181">
    <property type="component" value="Unassembled WGS sequence"/>
</dbReference>
<evidence type="ECO:0000313" key="7">
    <source>
        <dbReference type="EMBL" id="NYG37596.1"/>
    </source>
</evidence>
<evidence type="ECO:0000256" key="2">
    <source>
        <dbReference type="ARBA" id="ARBA00022475"/>
    </source>
</evidence>
<comment type="caution">
    <text evidence="7">The sequence shown here is derived from an EMBL/GenBank/DDBJ whole genome shotgun (WGS) entry which is preliminary data.</text>
</comment>